<dbReference type="AlphaFoldDB" id="A0AB38HTS5"/>
<proteinExistence type="predicted"/>
<accession>A0AB38HTS5</accession>
<sequence length="60" mass="6982">MHLLPAVVQFFEKACRTSSRGRLFRFRYKPGIQAVKADCPVPPALRISKRSWIRAVRGRR</sequence>
<evidence type="ECO:0000313" key="1">
    <source>
        <dbReference type="EMBL" id="TBC04657.1"/>
    </source>
</evidence>
<reference evidence="1 2" key="1">
    <citation type="submission" date="2019-02" db="EMBL/GenBank/DDBJ databases">
        <title>The genomic architecture of introgression among sibling species of bacteria.</title>
        <authorList>
            <person name="Cavassim M.I.A."/>
            <person name="Moeskjaer S."/>
            <person name="Moslemi C."/>
            <person name="Fields B."/>
            <person name="Bachmann A."/>
            <person name="Vilhjalmsson B."/>
            <person name="Schierup M.H."/>
            <person name="Young J.P.W."/>
            <person name="Andersen S.U."/>
        </authorList>
    </citation>
    <scope>NUCLEOTIDE SEQUENCE [LARGE SCALE GENOMIC DNA]</scope>
    <source>
        <strain evidence="1 2">SM92</strain>
        <plasmid evidence="1">pSM92_Rh03</plasmid>
    </source>
</reference>
<comment type="caution">
    <text evidence="1">The sequence shown here is derived from an EMBL/GenBank/DDBJ whole genome shotgun (WGS) entry which is preliminary data.</text>
</comment>
<evidence type="ECO:0000313" key="2">
    <source>
        <dbReference type="Proteomes" id="UP000294215"/>
    </source>
</evidence>
<dbReference type="Proteomes" id="UP000294215">
    <property type="component" value="Unassembled WGS sequence"/>
</dbReference>
<geneLocation type="plasmid" evidence="1">
    <name>pSM92_Rh03</name>
</geneLocation>
<gene>
    <name evidence="1" type="ORF">ELH40_34810</name>
</gene>
<organism evidence="1 2">
    <name type="scientific">Rhizobium ruizarguesonis</name>
    <dbReference type="NCBI Taxonomy" id="2081791"/>
    <lineage>
        <taxon>Bacteria</taxon>
        <taxon>Pseudomonadati</taxon>
        <taxon>Pseudomonadota</taxon>
        <taxon>Alphaproteobacteria</taxon>
        <taxon>Hyphomicrobiales</taxon>
        <taxon>Rhizobiaceae</taxon>
        <taxon>Rhizobium/Agrobacterium group</taxon>
        <taxon>Rhizobium</taxon>
    </lineage>
</organism>
<dbReference type="EMBL" id="SIMR01000004">
    <property type="protein sequence ID" value="TBC04657.1"/>
    <property type="molecule type" value="Genomic_DNA"/>
</dbReference>
<protein>
    <submittedName>
        <fullName evidence="1">Uncharacterized protein</fullName>
    </submittedName>
</protein>
<name>A0AB38HTS5_9HYPH</name>
<keyword evidence="1" id="KW-0614">Plasmid</keyword>